<keyword evidence="4" id="KW-1185">Reference proteome</keyword>
<organism evidence="3 4">
    <name type="scientific">Nocardia macrotermitis</name>
    <dbReference type="NCBI Taxonomy" id="2585198"/>
    <lineage>
        <taxon>Bacteria</taxon>
        <taxon>Bacillati</taxon>
        <taxon>Actinomycetota</taxon>
        <taxon>Actinomycetes</taxon>
        <taxon>Mycobacteriales</taxon>
        <taxon>Nocardiaceae</taxon>
        <taxon>Nocardia</taxon>
    </lineage>
</organism>
<name>A0A7K0DDM1_9NOCA</name>
<sequence>MCGTLEPEDGERIPAEQNSLVRGMRATTPGTVSVLSLAGGVSVRPKKGREIIFGRNRPLVHVCVGENDLRISRRHGTLICDGNRWWVSNAGAQPIRIAESHMLFQDEQPIPLDAGYTPMFIRGSQRREHVLEIFVADIDRGQQGPLHEHGTLPATPHRLDEVEKLALTVLGQRYLRHERNPQPWTWKATAELLGEMQPDFGWKPRRVEELVAGVRHRLSRAGFAGLTAEEMPQPIGNMLNHNLIQELMRSGTLVPCDLERIDL</sequence>
<evidence type="ECO:0000256" key="1">
    <source>
        <dbReference type="ARBA" id="ARBA00022553"/>
    </source>
</evidence>
<keyword evidence="1" id="KW-0597">Phosphoprotein</keyword>
<evidence type="ECO:0000313" key="3">
    <source>
        <dbReference type="EMBL" id="MQY23903.1"/>
    </source>
</evidence>
<dbReference type="AlphaFoldDB" id="A0A7K0DDM1"/>
<evidence type="ECO:0000313" key="4">
    <source>
        <dbReference type="Proteomes" id="UP000438448"/>
    </source>
</evidence>
<dbReference type="RefSeq" id="WP_227834162.1">
    <property type="nucleotide sequence ID" value="NZ_WEGK01000024.1"/>
</dbReference>
<gene>
    <name evidence="3" type="ORF">NRB20_70360</name>
</gene>
<dbReference type="Proteomes" id="UP000438448">
    <property type="component" value="Unassembled WGS sequence"/>
</dbReference>
<comment type="caution">
    <text evidence="3">The sequence shown here is derived from an EMBL/GenBank/DDBJ whole genome shotgun (WGS) entry which is preliminary data.</text>
</comment>
<protein>
    <recommendedName>
        <fullName evidence="2">FHA domain-containing protein</fullName>
    </recommendedName>
</protein>
<dbReference type="InterPro" id="IPR008984">
    <property type="entry name" value="SMAD_FHA_dom_sf"/>
</dbReference>
<dbReference type="PROSITE" id="PS50006">
    <property type="entry name" value="FHA_DOMAIN"/>
    <property type="match status" value="1"/>
</dbReference>
<evidence type="ECO:0000259" key="2">
    <source>
        <dbReference type="PROSITE" id="PS50006"/>
    </source>
</evidence>
<feature type="domain" description="FHA" evidence="2">
    <location>
        <begin position="51"/>
        <end position="102"/>
    </location>
</feature>
<dbReference type="SUPFAM" id="SSF49879">
    <property type="entry name" value="SMAD/FHA domain"/>
    <property type="match status" value="1"/>
</dbReference>
<dbReference type="EMBL" id="WEGK01000024">
    <property type="protein sequence ID" value="MQY23903.1"/>
    <property type="molecule type" value="Genomic_DNA"/>
</dbReference>
<dbReference type="InterPro" id="IPR000253">
    <property type="entry name" value="FHA_dom"/>
</dbReference>
<reference evidence="3 4" key="1">
    <citation type="submission" date="2019-10" db="EMBL/GenBank/DDBJ databases">
        <title>Nocardia macrotermitis sp. nov. and Nocardia aurantia sp. nov., isolated from the gut of fungus growing-termite Macrotermes natalensis.</title>
        <authorList>
            <person name="Benndorf R."/>
            <person name="Schwitalla J."/>
            <person name="Martin K."/>
            <person name="De Beer W."/>
            <person name="Kaster A.-K."/>
            <person name="Vollmers J."/>
            <person name="Poulsen M."/>
            <person name="Beemelmanns C."/>
        </authorList>
    </citation>
    <scope>NUCLEOTIDE SEQUENCE [LARGE SCALE GENOMIC DNA]</scope>
    <source>
        <strain evidence="3 4">RB20</strain>
    </source>
</reference>
<accession>A0A7K0DDM1</accession>
<proteinExistence type="predicted"/>